<dbReference type="InterPro" id="IPR011989">
    <property type="entry name" value="ARM-like"/>
</dbReference>
<evidence type="ECO:0000313" key="1">
    <source>
        <dbReference type="EMBL" id="GIQ81045.1"/>
    </source>
</evidence>
<evidence type="ECO:0000313" key="2">
    <source>
        <dbReference type="Proteomes" id="UP000265618"/>
    </source>
</evidence>
<protein>
    <submittedName>
        <fullName evidence="1">Uncharacterized protein</fullName>
    </submittedName>
</protein>
<dbReference type="InterPro" id="IPR015915">
    <property type="entry name" value="Kelch-typ_b-propeller"/>
</dbReference>
<dbReference type="Gene3D" id="2.120.10.80">
    <property type="entry name" value="Kelch-type beta propeller"/>
    <property type="match status" value="1"/>
</dbReference>
<dbReference type="OrthoDB" id="432528at2759"/>
<accession>A0A9K3GFT9</accession>
<organism evidence="1 2">
    <name type="scientific">Kipferlia bialata</name>
    <dbReference type="NCBI Taxonomy" id="797122"/>
    <lineage>
        <taxon>Eukaryota</taxon>
        <taxon>Metamonada</taxon>
        <taxon>Carpediemonas-like organisms</taxon>
        <taxon>Kipferlia</taxon>
    </lineage>
</organism>
<dbReference type="Gene3D" id="1.25.10.10">
    <property type="entry name" value="Leucine-rich Repeat Variant"/>
    <property type="match status" value="1"/>
</dbReference>
<dbReference type="SUPFAM" id="SSF50965">
    <property type="entry name" value="Galactose oxidase, central domain"/>
    <property type="match status" value="1"/>
</dbReference>
<proteinExistence type="predicted"/>
<gene>
    <name evidence="1" type="ORF">KIPB_001939</name>
</gene>
<sequence length="652" mass="69899">SILSGTAASASASASASAPGTVDEALDALTKGIYSPMGFQNNVPSPDDYTVQLCRDPVLLGHVMALLDPSTHTPQTVEATLTLLYTIAARNPDAGQYLVQAGLFPRLTGLVSGADAHVSTALRIIVTVLGQHLSLALPVLHTPLFKAVLAANPTHHRFSICRVVKIVVYGLLSKGERDTQGEVSEADYHAIKTVLPTLGVISHLGHGGFDAIATLLSYSEISCGEHSGLQDIADAGLIPTLLRARERHPGLMDTETAASLDRLKTRLKANPDLHQYLPKGGMVIERTQVPVARPFHTYDCVKTGANTCMLLGFRGAWPTADHVPEASTVTVVHDEADDSAPPRLESSTLDVPYRGVACGVCMGGKVYVYASGRPAKCCDDELSDLDEAEQTGDASEYREEHRWETMPEPEGLASPALHVYSMATGKWTDRIELEGDSPSVRYPRGMVSVSDTEFLLVAGKFTVSQWKPLQAWIYNTETGTWRRVANPPLPPSPDDTPHDDYYRHTLYGMGVQGGTVHLLGMAGDETDTYHASYTMPTSENTQGTWTDLSTDGLKGSCYQPMGDGLALAVCDYSIAAYDSCSGTVGPVLDDLPATEDGLGSHYASCEVGGCVLLTMSWHRELGGSIDTSEVPEGSVDTCYLLEVDADELRQCC</sequence>
<comment type="caution">
    <text evidence="1">The sequence shown here is derived from an EMBL/GenBank/DDBJ whole genome shotgun (WGS) entry which is preliminary data.</text>
</comment>
<dbReference type="AlphaFoldDB" id="A0A9K3GFT9"/>
<reference evidence="1 2" key="1">
    <citation type="journal article" date="2018" name="PLoS ONE">
        <title>The draft genome of Kipferlia bialata reveals reductive genome evolution in fornicate parasites.</title>
        <authorList>
            <person name="Tanifuji G."/>
            <person name="Takabayashi S."/>
            <person name="Kume K."/>
            <person name="Takagi M."/>
            <person name="Nakayama T."/>
            <person name="Kamikawa R."/>
            <person name="Inagaki Y."/>
            <person name="Hashimoto T."/>
        </authorList>
    </citation>
    <scope>NUCLEOTIDE SEQUENCE [LARGE SCALE GENOMIC DNA]</scope>
    <source>
        <strain evidence="1">NY0173</strain>
    </source>
</reference>
<name>A0A9K3GFT9_9EUKA</name>
<feature type="non-terminal residue" evidence="1">
    <location>
        <position position="1"/>
    </location>
</feature>
<dbReference type="EMBL" id="BDIP01000294">
    <property type="protein sequence ID" value="GIQ81045.1"/>
    <property type="molecule type" value="Genomic_DNA"/>
</dbReference>
<dbReference type="Proteomes" id="UP000265618">
    <property type="component" value="Unassembled WGS sequence"/>
</dbReference>
<keyword evidence="2" id="KW-1185">Reference proteome</keyword>
<dbReference type="InterPro" id="IPR011043">
    <property type="entry name" value="Gal_Oxase/kelch_b-propeller"/>
</dbReference>